<dbReference type="InterPro" id="IPR038657">
    <property type="entry name" value="Ribosomal_bL19_sf"/>
</dbReference>
<evidence type="ECO:0000256" key="3">
    <source>
        <dbReference type="ARBA" id="ARBA00022980"/>
    </source>
</evidence>
<dbReference type="InterPro" id="IPR016763">
    <property type="entry name" value="VAP"/>
</dbReference>
<evidence type="ECO:0000256" key="2">
    <source>
        <dbReference type="ARBA" id="ARBA00008932"/>
    </source>
</evidence>
<evidence type="ECO:0000256" key="6">
    <source>
        <dbReference type="SAM" id="MobiDB-lite"/>
    </source>
</evidence>
<proteinExistence type="inferred from homology"/>
<keyword evidence="4" id="KW-0687">Ribonucleoprotein</keyword>
<feature type="region of interest" description="Disordered" evidence="6">
    <location>
        <begin position="53"/>
        <end position="119"/>
    </location>
</feature>
<keyword evidence="5" id="KW-0175">Coiled coil</keyword>
<dbReference type="FunFam" id="2.60.40.10:FF:000813">
    <property type="entry name" value="Vesicle-associated protein 1-1"/>
    <property type="match status" value="1"/>
</dbReference>
<dbReference type="Gene3D" id="2.60.40.10">
    <property type="entry name" value="Immunoglobulins"/>
    <property type="match status" value="1"/>
</dbReference>
<dbReference type="InterPro" id="IPR001857">
    <property type="entry name" value="Ribosomal_bL19"/>
</dbReference>
<dbReference type="PRINTS" id="PR00061">
    <property type="entry name" value="RIBOSOMALL19"/>
</dbReference>
<dbReference type="GO" id="GO:0006412">
    <property type="term" value="P:translation"/>
    <property type="evidence" value="ECO:0007669"/>
    <property type="project" value="InterPro"/>
</dbReference>
<dbReference type="Pfam" id="PF01245">
    <property type="entry name" value="Ribosomal_L19"/>
    <property type="match status" value="1"/>
</dbReference>
<evidence type="ECO:0000256" key="5">
    <source>
        <dbReference type="SAM" id="Coils"/>
    </source>
</evidence>
<dbReference type="PANTHER" id="PTHR10809">
    <property type="entry name" value="VESICLE-ASSOCIATED MEMBRANE PROTEIN-ASSOCIATED PROTEIN"/>
    <property type="match status" value="1"/>
</dbReference>
<dbReference type="GO" id="GO:0005789">
    <property type="term" value="C:endoplasmic reticulum membrane"/>
    <property type="evidence" value="ECO:0007669"/>
    <property type="project" value="InterPro"/>
</dbReference>
<gene>
    <name evidence="8" type="ORF">OsJ_07762</name>
</gene>
<reference evidence="8" key="2">
    <citation type="submission" date="2008-12" db="EMBL/GenBank/DDBJ databases">
        <title>Improved gene annotation of the rice (Oryza sativa) genomes.</title>
        <authorList>
            <person name="Wang J."/>
            <person name="Li R."/>
            <person name="Fan W."/>
            <person name="Huang Q."/>
            <person name="Zhang J."/>
            <person name="Zhou Y."/>
            <person name="Hu Y."/>
            <person name="Zi S."/>
            <person name="Li J."/>
            <person name="Ni P."/>
            <person name="Zheng H."/>
            <person name="Zhang Y."/>
            <person name="Zhao M."/>
            <person name="Hao Q."/>
            <person name="McDermott J."/>
            <person name="Samudrala R."/>
            <person name="Kristiansen K."/>
            <person name="Wong G.K.-S."/>
        </authorList>
    </citation>
    <scope>NUCLEOTIDE SEQUENCE</scope>
</reference>
<evidence type="ECO:0000259" key="7">
    <source>
        <dbReference type="PROSITE" id="PS50202"/>
    </source>
</evidence>
<dbReference type="PANTHER" id="PTHR10809:SF42">
    <property type="entry name" value="VESICLE-ASSOCIATED PROTEIN 2-1"/>
    <property type="match status" value="1"/>
</dbReference>
<feature type="domain" description="MSP" evidence="7">
    <location>
        <begin position="258"/>
        <end position="378"/>
    </location>
</feature>
<dbReference type="GO" id="GO:0005840">
    <property type="term" value="C:ribosome"/>
    <property type="evidence" value="ECO:0007669"/>
    <property type="project" value="UniProtKB-KW"/>
</dbReference>
<feature type="compositionally biased region" description="Acidic residues" evidence="6">
    <location>
        <begin position="101"/>
        <end position="111"/>
    </location>
</feature>
<protein>
    <recommendedName>
        <fullName evidence="7">MSP domain-containing protein</fullName>
    </recommendedName>
</protein>
<dbReference type="InterPro" id="IPR013783">
    <property type="entry name" value="Ig-like_fold"/>
</dbReference>
<dbReference type="Pfam" id="PF00635">
    <property type="entry name" value="Motile_Sperm"/>
    <property type="match status" value="1"/>
</dbReference>
<sequence length="554" mass="60699">MAAAAAAAASATAAISGALLPHAVACHRLPPRPQLLAVSSSFRRLSLTASPRRASRLVPRADASAEAGEPEPAAEAEAEAVAASTDAEVEEGEAEAAVAVAEEEQEEEDEPPPPSKPPVKFGEIIGILNKQFIEEAEKVKTLPDLRPGDIIELRMQRPNKRRLSLFKGIIIAKHKSGVHTTIRVRRIIAGVGVEITFPIYSPRIKEIKVIRHKKVIPCLIVGKMIGTSSASSWKERPDFTLNEDNEGKGVAMGGGGTLISIYPEDLTFLFELDKPCYCNLKVVNNSEHHVAFKVKTTSPRKYFVRPNANIVQPWDSCTITITLQAQKEYPQDMQCKDKFLIQSTRVAASTDMDEIPPDTFNKEVDKVIEEIKLKVVYTVPSGSSDDSGITSLGSRSFKSLSDDFTMLKNASIEEIQTIQRLKDERDNMLQQNQQMQRELDVIRRRRSRKSDTGFSLTFAAFVGLIASEAGSGVRGLRSARLKLATQAAPSLSSRTLVGHGDDGNGGYGGVAPVPPTSRRWDAADPNTILRVLCHRDDEVASQFLKRTFQLAERR</sequence>
<dbReference type="FunFam" id="2.30.30.790:FF:000004">
    <property type="entry name" value="50S ribosomal protein L19, chloroplastic"/>
    <property type="match status" value="1"/>
</dbReference>
<dbReference type="Proteomes" id="UP000007752">
    <property type="component" value="Chromosome 2"/>
</dbReference>
<comment type="similarity">
    <text evidence="1">Belongs to the bacterial ribosomal protein bL19 family.</text>
</comment>
<accession>B9F1E6</accession>
<evidence type="ECO:0000256" key="1">
    <source>
        <dbReference type="ARBA" id="ARBA00005781"/>
    </source>
</evidence>
<dbReference type="GO" id="GO:1990904">
    <property type="term" value="C:ribonucleoprotein complex"/>
    <property type="evidence" value="ECO:0007669"/>
    <property type="project" value="UniProtKB-KW"/>
</dbReference>
<dbReference type="EMBL" id="CM000139">
    <property type="protein sequence ID" value="EEE57488.1"/>
    <property type="molecule type" value="Genomic_DNA"/>
</dbReference>
<organism evidence="8">
    <name type="scientific">Oryza sativa subsp. japonica</name>
    <name type="common">Rice</name>
    <dbReference type="NCBI Taxonomy" id="39947"/>
    <lineage>
        <taxon>Eukaryota</taxon>
        <taxon>Viridiplantae</taxon>
        <taxon>Streptophyta</taxon>
        <taxon>Embryophyta</taxon>
        <taxon>Tracheophyta</taxon>
        <taxon>Spermatophyta</taxon>
        <taxon>Magnoliopsida</taxon>
        <taxon>Liliopsida</taxon>
        <taxon>Poales</taxon>
        <taxon>Poaceae</taxon>
        <taxon>BOP clade</taxon>
        <taxon>Oryzoideae</taxon>
        <taxon>Oryzeae</taxon>
        <taxon>Oryzinae</taxon>
        <taxon>Oryza</taxon>
        <taxon>Oryza sativa</taxon>
    </lineage>
</organism>
<dbReference type="Pfam" id="PF25761">
    <property type="entry name" value="TPR_PATROL1"/>
    <property type="match status" value="1"/>
</dbReference>
<dbReference type="SUPFAM" id="SSF50104">
    <property type="entry name" value="Translation proteins SH3-like domain"/>
    <property type="match status" value="1"/>
</dbReference>
<comment type="similarity">
    <text evidence="2">Belongs to the VAMP-associated protein (VAP) (TC 9.B.17) family.</text>
</comment>
<dbReference type="InterPro" id="IPR057984">
    <property type="entry name" value="PATROL1_C"/>
</dbReference>
<dbReference type="InterPro" id="IPR008991">
    <property type="entry name" value="Translation_prot_SH3-like_sf"/>
</dbReference>
<dbReference type="SUPFAM" id="SSF49354">
    <property type="entry name" value="PapD-like"/>
    <property type="match status" value="1"/>
</dbReference>
<dbReference type="GO" id="GO:0003735">
    <property type="term" value="F:structural constituent of ribosome"/>
    <property type="evidence" value="ECO:0007669"/>
    <property type="project" value="InterPro"/>
</dbReference>
<dbReference type="GO" id="GO:0003729">
    <property type="term" value="F:mRNA binding"/>
    <property type="evidence" value="ECO:0007669"/>
    <property type="project" value="UniProtKB-ARBA"/>
</dbReference>
<dbReference type="Gene3D" id="2.30.30.790">
    <property type="match status" value="1"/>
</dbReference>
<evidence type="ECO:0000313" key="8">
    <source>
        <dbReference type="EMBL" id="EEE57488.1"/>
    </source>
</evidence>
<dbReference type="AlphaFoldDB" id="B9F1E6"/>
<dbReference type="InterPro" id="IPR008962">
    <property type="entry name" value="PapD-like_sf"/>
</dbReference>
<name>B9F1E6_ORYSJ</name>
<evidence type="ECO:0000256" key="4">
    <source>
        <dbReference type="ARBA" id="ARBA00023274"/>
    </source>
</evidence>
<keyword evidence="3" id="KW-0689">Ribosomal protein</keyword>
<feature type="compositionally biased region" description="Acidic residues" evidence="6">
    <location>
        <begin position="68"/>
        <end position="78"/>
    </location>
</feature>
<dbReference type="InterPro" id="IPR000535">
    <property type="entry name" value="MSP_dom"/>
</dbReference>
<feature type="coiled-coil region" evidence="5">
    <location>
        <begin position="418"/>
        <end position="445"/>
    </location>
</feature>
<dbReference type="PROSITE" id="PS50202">
    <property type="entry name" value="MSP"/>
    <property type="match status" value="1"/>
</dbReference>
<reference evidence="8" key="1">
    <citation type="journal article" date="2005" name="PLoS Biol.">
        <title>The genomes of Oryza sativa: a history of duplications.</title>
        <authorList>
            <person name="Yu J."/>
            <person name="Wang J."/>
            <person name="Lin W."/>
            <person name="Li S."/>
            <person name="Li H."/>
            <person name="Zhou J."/>
            <person name="Ni P."/>
            <person name="Dong W."/>
            <person name="Hu S."/>
            <person name="Zeng C."/>
            <person name="Zhang J."/>
            <person name="Zhang Y."/>
            <person name="Li R."/>
            <person name="Xu Z."/>
            <person name="Li S."/>
            <person name="Li X."/>
            <person name="Zheng H."/>
            <person name="Cong L."/>
            <person name="Lin L."/>
            <person name="Yin J."/>
            <person name="Geng J."/>
            <person name="Li G."/>
            <person name="Shi J."/>
            <person name="Liu J."/>
            <person name="Lv H."/>
            <person name="Li J."/>
            <person name="Wang J."/>
            <person name="Deng Y."/>
            <person name="Ran L."/>
            <person name="Shi X."/>
            <person name="Wang X."/>
            <person name="Wu Q."/>
            <person name="Li C."/>
            <person name="Ren X."/>
            <person name="Wang J."/>
            <person name="Wang X."/>
            <person name="Li D."/>
            <person name="Liu D."/>
            <person name="Zhang X."/>
            <person name="Ji Z."/>
            <person name="Zhao W."/>
            <person name="Sun Y."/>
            <person name="Zhang Z."/>
            <person name="Bao J."/>
            <person name="Han Y."/>
            <person name="Dong L."/>
            <person name="Ji J."/>
            <person name="Chen P."/>
            <person name="Wu S."/>
            <person name="Liu J."/>
            <person name="Xiao Y."/>
            <person name="Bu D."/>
            <person name="Tan J."/>
            <person name="Yang L."/>
            <person name="Ye C."/>
            <person name="Zhang J."/>
            <person name="Xu J."/>
            <person name="Zhou Y."/>
            <person name="Yu Y."/>
            <person name="Zhang B."/>
            <person name="Zhuang S."/>
            <person name="Wei H."/>
            <person name="Liu B."/>
            <person name="Lei M."/>
            <person name="Yu H."/>
            <person name="Li Y."/>
            <person name="Xu H."/>
            <person name="Wei S."/>
            <person name="He X."/>
            <person name="Fang L."/>
            <person name="Zhang Z."/>
            <person name="Zhang Y."/>
            <person name="Huang X."/>
            <person name="Su Z."/>
            <person name="Tong W."/>
            <person name="Li J."/>
            <person name="Tong Z."/>
            <person name="Li S."/>
            <person name="Ye J."/>
            <person name="Wang L."/>
            <person name="Fang L."/>
            <person name="Lei T."/>
            <person name="Chen C."/>
            <person name="Chen H."/>
            <person name="Xu Z."/>
            <person name="Li H."/>
            <person name="Huang H."/>
            <person name="Zhang F."/>
            <person name="Xu H."/>
            <person name="Li N."/>
            <person name="Zhao C."/>
            <person name="Li S."/>
            <person name="Dong L."/>
            <person name="Huang Y."/>
            <person name="Li L."/>
            <person name="Xi Y."/>
            <person name="Qi Q."/>
            <person name="Li W."/>
            <person name="Zhang B."/>
            <person name="Hu W."/>
            <person name="Zhang Y."/>
            <person name="Tian X."/>
            <person name="Jiao Y."/>
            <person name="Liang X."/>
            <person name="Jin J."/>
            <person name="Gao L."/>
            <person name="Zheng W."/>
            <person name="Hao B."/>
            <person name="Liu S."/>
            <person name="Wang W."/>
            <person name="Yuan L."/>
            <person name="Cao M."/>
            <person name="McDermott J."/>
            <person name="Samudrala R."/>
            <person name="Wang J."/>
            <person name="Wong G.K."/>
            <person name="Yang H."/>
        </authorList>
    </citation>
    <scope>NUCLEOTIDE SEQUENCE [LARGE SCALE GENOMIC DNA]</scope>
</reference>